<accession>X1MH42</accession>
<evidence type="ECO:0000313" key="1">
    <source>
        <dbReference type="EMBL" id="GAI05689.1"/>
    </source>
</evidence>
<dbReference type="Gene3D" id="1.10.8.190">
    <property type="entry name" value="Carbon monoxide dehydrogenase alpha subunit. Chain M, domain 1"/>
    <property type="match status" value="1"/>
</dbReference>
<proteinExistence type="predicted"/>
<reference evidence="1" key="1">
    <citation type="journal article" date="2014" name="Front. Microbiol.">
        <title>High frequency of phylogenetically diverse reductive dehalogenase-homologous genes in deep subseafloor sedimentary metagenomes.</title>
        <authorList>
            <person name="Kawai M."/>
            <person name="Futagami T."/>
            <person name="Toyoda A."/>
            <person name="Takaki Y."/>
            <person name="Nishi S."/>
            <person name="Hori S."/>
            <person name="Arai W."/>
            <person name="Tsubouchi T."/>
            <person name="Morono Y."/>
            <person name="Uchiyama I."/>
            <person name="Ito T."/>
            <person name="Fujiyama A."/>
            <person name="Inagaki F."/>
            <person name="Takami H."/>
        </authorList>
    </citation>
    <scope>NUCLEOTIDE SEQUENCE</scope>
    <source>
        <strain evidence="1">Expedition CK06-06</strain>
    </source>
</reference>
<gene>
    <name evidence="1" type="ORF">S06H3_12123</name>
</gene>
<protein>
    <submittedName>
        <fullName evidence="1">Uncharacterized protein</fullName>
    </submittedName>
</protein>
<dbReference type="AlphaFoldDB" id="X1MH42"/>
<sequence length="42" mass="4651">MSKIIASAAIRGAHKIVNRAEQKWQQAMDKWGANEPVGFPNT</sequence>
<feature type="non-terminal residue" evidence="1">
    <location>
        <position position="42"/>
    </location>
</feature>
<comment type="caution">
    <text evidence="1">The sequence shown here is derived from an EMBL/GenBank/DDBJ whole genome shotgun (WGS) entry which is preliminary data.</text>
</comment>
<organism evidence="1">
    <name type="scientific">marine sediment metagenome</name>
    <dbReference type="NCBI Taxonomy" id="412755"/>
    <lineage>
        <taxon>unclassified sequences</taxon>
        <taxon>metagenomes</taxon>
        <taxon>ecological metagenomes</taxon>
    </lineage>
</organism>
<dbReference type="EMBL" id="BARV01005953">
    <property type="protein sequence ID" value="GAI05689.1"/>
    <property type="molecule type" value="Genomic_DNA"/>
</dbReference>
<name>X1MH42_9ZZZZ</name>